<evidence type="ECO:0000259" key="2">
    <source>
        <dbReference type="PROSITE" id="PS50043"/>
    </source>
</evidence>
<dbReference type="PROSITE" id="PS50043">
    <property type="entry name" value="HTH_LUXR_2"/>
    <property type="match status" value="1"/>
</dbReference>
<dbReference type="SMART" id="SM00421">
    <property type="entry name" value="HTH_LUXR"/>
    <property type="match status" value="1"/>
</dbReference>
<dbReference type="PANTHER" id="PTHR43214">
    <property type="entry name" value="TWO-COMPONENT RESPONSE REGULATOR"/>
    <property type="match status" value="1"/>
</dbReference>
<dbReference type="AlphaFoldDB" id="A0A7Y9JBW0"/>
<name>A0A7Y9JBW0_9ACTN</name>
<dbReference type="PRINTS" id="PR00038">
    <property type="entry name" value="HTHLUXR"/>
</dbReference>
<dbReference type="Pfam" id="PF00196">
    <property type="entry name" value="GerE"/>
    <property type="match status" value="1"/>
</dbReference>
<dbReference type="Proteomes" id="UP000535511">
    <property type="component" value="Unassembled WGS sequence"/>
</dbReference>
<comment type="caution">
    <text evidence="3">The sequence shown here is derived from an EMBL/GenBank/DDBJ whole genome shotgun (WGS) entry which is preliminary data.</text>
</comment>
<dbReference type="InterPro" id="IPR016032">
    <property type="entry name" value="Sig_transdc_resp-reg_C-effctor"/>
</dbReference>
<dbReference type="EMBL" id="JACCBG010000001">
    <property type="protein sequence ID" value="NYD42773.1"/>
    <property type="molecule type" value="Genomic_DNA"/>
</dbReference>
<accession>A0A7Y9JBW0</accession>
<dbReference type="GO" id="GO:0006355">
    <property type="term" value="P:regulation of DNA-templated transcription"/>
    <property type="evidence" value="ECO:0007669"/>
    <property type="project" value="InterPro"/>
</dbReference>
<protein>
    <submittedName>
        <fullName evidence="3">RNA polymerase sigma factor (Sigma-70 family)</fullName>
    </submittedName>
</protein>
<dbReference type="InterPro" id="IPR039420">
    <property type="entry name" value="WalR-like"/>
</dbReference>
<dbReference type="SUPFAM" id="SSF46894">
    <property type="entry name" value="C-terminal effector domain of the bipartite response regulators"/>
    <property type="match status" value="1"/>
</dbReference>
<dbReference type="CDD" id="cd06170">
    <property type="entry name" value="LuxR_C_like"/>
    <property type="match status" value="1"/>
</dbReference>
<organism evidence="3 4">
    <name type="scientific">Nocardioides panaciterrulae</name>
    <dbReference type="NCBI Taxonomy" id="661492"/>
    <lineage>
        <taxon>Bacteria</taxon>
        <taxon>Bacillati</taxon>
        <taxon>Actinomycetota</taxon>
        <taxon>Actinomycetes</taxon>
        <taxon>Propionibacteriales</taxon>
        <taxon>Nocardioidaceae</taxon>
        <taxon>Nocardioides</taxon>
    </lineage>
</organism>
<dbReference type="Gene3D" id="3.40.50.2300">
    <property type="match status" value="1"/>
</dbReference>
<evidence type="ECO:0000256" key="1">
    <source>
        <dbReference type="ARBA" id="ARBA00023125"/>
    </source>
</evidence>
<keyword evidence="1" id="KW-0238">DNA-binding</keyword>
<dbReference type="InterPro" id="IPR000792">
    <property type="entry name" value="Tscrpt_reg_LuxR_C"/>
</dbReference>
<feature type="domain" description="HTH luxR-type" evidence="2">
    <location>
        <begin position="164"/>
        <end position="229"/>
    </location>
</feature>
<keyword evidence="4" id="KW-1185">Reference proteome</keyword>
<dbReference type="GO" id="GO:0003677">
    <property type="term" value="F:DNA binding"/>
    <property type="evidence" value="ECO:0007669"/>
    <property type="project" value="UniProtKB-KW"/>
</dbReference>
<reference evidence="3 4" key="1">
    <citation type="submission" date="2020-07" db="EMBL/GenBank/DDBJ databases">
        <title>Sequencing the genomes of 1000 actinobacteria strains.</title>
        <authorList>
            <person name="Klenk H.-P."/>
        </authorList>
    </citation>
    <scope>NUCLEOTIDE SEQUENCE [LARGE SCALE GENOMIC DNA]</scope>
    <source>
        <strain evidence="3 4">DSM 21350</strain>
    </source>
</reference>
<proteinExistence type="predicted"/>
<dbReference type="PANTHER" id="PTHR43214:SF42">
    <property type="entry name" value="TRANSCRIPTIONAL REGULATORY PROTEIN DESR"/>
    <property type="match status" value="1"/>
</dbReference>
<gene>
    <name evidence="3" type="ORF">BJZ21_002856</name>
</gene>
<evidence type="ECO:0000313" key="3">
    <source>
        <dbReference type="EMBL" id="NYD42773.1"/>
    </source>
</evidence>
<sequence>MTMTSANPGPEPRRTPVGLFADQYLVGQAVRTALATRGFPVANYRWPTGPRQLREAAAHLVQIEAVVGVLLCDLDRPERLAEVADMVETADSVRWLLLTNAPESPRWGAALTHGVLAVMPTSTGLDDLVVAVSSAAAGGTVMDETVRRRLVREWREVEEDERRLVARMDSLTARELNVLSLLYDGRSVRGIAEMAGVSEATVRSQVKAVLRKLEVNSQLAAVAAYRRAKDVARTHRPARNH</sequence>
<dbReference type="RefSeq" id="WP_179664367.1">
    <property type="nucleotide sequence ID" value="NZ_JACCBG010000001.1"/>
</dbReference>
<evidence type="ECO:0000313" key="4">
    <source>
        <dbReference type="Proteomes" id="UP000535511"/>
    </source>
</evidence>